<gene>
    <name evidence="1" type="ORF">rCG_59300</name>
</gene>
<dbReference type="AlphaFoldDB" id="A6K7U0"/>
<dbReference type="Proteomes" id="UP000234681">
    <property type="component" value="Chromosome 7"/>
</dbReference>
<dbReference type="EMBL" id="CH474027">
    <property type="protein sequence ID" value="EDL76633.1"/>
    <property type="molecule type" value="Genomic_DNA"/>
</dbReference>
<accession>A6K7U0</accession>
<proteinExistence type="predicted"/>
<evidence type="ECO:0000313" key="2">
    <source>
        <dbReference type="Proteomes" id="UP000234681"/>
    </source>
</evidence>
<evidence type="ECO:0000313" key="1">
    <source>
        <dbReference type="EMBL" id="EDL76633.1"/>
    </source>
</evidence>
<protein>
    <submittedName>
        <fullName evidence="1">RCG59300</fullName>
    </submittedName>
</protein>
<reference evidence="2" key="1">
    <citation type="submission" date="2005-09" db="EMBL/GenBank/DDBJ databases">
        <authorList>
            <person name="Mural R.J."/>
            <person name="Li P.W."/>
            <person name="Adams M.D."/>
            <person name="Amanatides P.G."/>
            <person name="Baden-Tillson H."/>
            <person name="Barnstead M."/>
            <person name="Chin S.H."/>
            <person name="Dew I."/>
            <person name="Evans C.A."/>
            <person name="Ferriera S."/>
            <person name="Flanigan M."/>
            <person name="Fosler C."/>
            <person name="Glodek A."/>
            <person name="Gu Z."/>
            <person name="Holt R.A."/>
            <person name="Jennings D."/>
            <person name="Kraft C.L."/>
            <person name="Lu F."/>
            <person name="Nguyen T."/>
            <person name="Nusskern D.R."/>
            <person name="Pfannkoch C.M."/>
            <person name="Sitter C."/>
            <person name="Sutton G.G."/>
            <person name="Venter J.C."/>
            <person name="Wang Z."/>
            <person name="Woodage T."/>
            <person name="Zheng X.H."/>
            <person name="Zhong F."/>
        </authorList>
    </citation>
    <scope>NUCLEOTIDE SEQUENCE [LARGE SCALE GENOMIC DNA]</scope>
    <source>
        <strain>BN</strain>
        <strain evidence="2">Sprague-Dawley</strain>
    </source>
</reference>
<organism evidence="1 2">
    <name type="scientific">Rattus norvegicus</name>
    <name type="common">Rat</name>
    <dbReference type="NCBI Taxonomy" id="10116"/>
    <lineage>
        <taxon>Eukaryota</taxon>
        <taxon>Metazoa</taxon>
        <taxon>Chordata</taxon>
        <taxon>Craniata</taxon>
        <taxon>Vertebrata</taxon>
        <taxon>Euteleostomi</taxon>
        <taxon>Mammalia</taxon>
        <taxon>Eutheria</taxon>
        <taxon>Euarchontoglires</taxon>
        <taxon>Glires</taxon>
        <taxon>Rodentia</taxon>
        <taxon>Myomorpha</taxon>
        <taxon>Muroidea</taxon>
        <taxon>Muridae</taxon>
        <taxon>Murinae</taxon>
        <taxon>Rattus</taxon>
    </lineage>
</organism>
<sequence>MASFLLSVQHTFLFPTIPPHAPVCCSQVHEFVHQSSSVSRGLVEFTSHTTLTHYTENFHFEEKDRKRFAFHRVSAPNSFDWLMRYELNEKNYS</sequence>
<name>A6K7U0_RAT</name>